<comment type="caution">
    <text evidence="1">The sequence shown here is derived from an EMBL/GenBank/DDBJ whole genome shotgun (WGS) entry which is preliminary data.</text>
</comment>
<reference evidence="1" key="1">
    <citation type="journal article" date="2019" name="Nat. Med.">
        <title>A library of human gut bacterial isolates paired with longitudinal multiomics data enables mechanistic microbiome research.</title>
        <authorList>
            <person name="Poyet M."/>
            <person name="Groussin M."/>
            <person name="Gibbons S.M."/>
            <person name="Avila-Pacheco J."/>
            <person name="Jiang X."/>
            <person name="Kearney S.M."/>
            <person name="Perrotta A.R."/>
            <person name="Berdy B."/>
            <person name="Zhao S."/>
            <person name="Lieberman T.D."/>
            <person name="Swanson P.K."/>
            <person name="Smith M."/>
            <person name="Roesemann S."/>
            <person name="Alexander J.E."/>
            <person name="Rich S.A."/>
            <person name="Livny J."/>
            <person name="Vlamakis H."/>
            <person name="Clish C."/>
            <person name="Bullock K."/>
            <person name="Deik A."/>
            <person name="Scott J."/>
            <person name="Pierce K.A."/>
            <person name="Xavier R.J."/>
            <person name="Alm E.J."/>
        </authorList>
    </citation>
    <scope>NUCLEOTIDE SEQUENCE</scope>
    <source>
        <strain evidence="1">BIOML-A4</strain>
    </source>
</reference>
<proteinExistence type="predicted"/>
<evidence type="ECO:0000313" key="1">
    <source>
        <dbReference type="EMBL" id="MRY11311.1"/>
    </source>
</evidence>
<sequence length="201" mass="23365">MELIKKSGLEIEISRHRLQIERIQPIVNDMLNEGFNFSTTELKDLRDGCKLLYKQAEDMARKDTSRIKALFRRNKDYEDTITHLRGVINSKTSELYTILRSGSLRPLDVGAYEVENGNVILSPAWLNQKEEEYTIQPTDSRIQAEELVQNVKKAIDELNAFVSDNPYFGLGFGSIKDDRRCLCRLTENGEFYIEKENYEYI</sequence>
<accession>A0A6G1ZC91</accession>
<protein>
    <submittedName>
        <fullName evidence="1">Uncharacterized protein</fullName>
    </submittedName>
</protein>
<dbReference type="AlphaFoldDB" id="A0A6G1ZC91"/>
<dbReference type="EMBL" id="WKLP01000008">
    <property type="protein sequence ID" value="MRY11311.1"/>
    <property type="molecule type" value="Genomic_DNA"/>
</dbReference>
<name>A0A6G1ZC91_9BACT</name>
<dbReference type="RefSeq" id="WP_010801704.1">
    <property type="nucleotide sequence ID" value="NZ_AP031410.1"/>
</dbReference>
<organism evidence="1">
    <name type="scientific">Parabacteroides goldsteinii</name>
    <dbReference type="NCBI Taxonomy" id="328812"/>
    <lineage>
        <taxon>Bacteria</taxon>
        <taxon>Pseudomonadati</taxon>
        <taxon>Bacteroidota</taxon>
        <taxon>Bacteroidia</taxon>
        <taxon>Bacteroidales</taxon>
        <taxon>Tannerellaceae</taxon>
        <taxon>Parabacteroides</taxon>
    </lineage>
</organism>
<gene>
    <name evidence="1" type="ORF">GKE01_07475</name>
</gene>